<evidence type="ECO:0000256" key="1">
    <source>
        <dbReference type="ARBA" id="ARBA00004141"/>
    </source>
</evidence>
<evidence type="ECO:0000256" key="5">
    <source>
        <dbReference type="ARBA" id="ARBA00022958"/>
    </source>
</evidence>
<protein>
    <submittedName>
        <fullName evidence="14">Sodium/hydrogen exchanger 2</fullName>
    </submittedName>
</protein>
<comment type="catalytic activity">
    <reaction evidence="12">
        <text>K(+)(in) + H(+)(out) = K(+)(out) + H(+)(in)</text>
        <dbReference type="Rhea" id="RHEA:29467"/>
        <dbReference type="ChEBI" id="CHEBI:15378"/>
        <dbReference type="ChEBI" id="CHEBI:29103"/>
    </reaction>
</comment>
<keyword evidence="5" id="KW-0630">Potassium</keyword>
<keyword evidence="4" id="KW-0812">Transmembrane</keyword>
<evidence type="ECO:0000256" key="2">
    <source>
        <dbReference type="ARBA" id="ARBA00022448"/>
    </source>
</evidence>
<proteinExistence type="predicted"/>
<keyword evidence="6" id="KW-1133">Transmembrane helix</keyword>
<evidence type="ECO:0000259" key="13">
    <source>
        <dbReference type="Pfam" id="PF00999"/>
    </source>
</evidence>
<dbReference type="AlphaFoldDB" id="A0A1D6J4H5"/>
<keyword evidence="8" id="KW-0406">Ion transport</keyword>
<keyword evidence="7" id="KW-0915">Sodium</keyword>
<evidence type="ECO:0000256" key="3">
    <source>
        <dbReference type="ARBA" id="ARBA00022538"/>
    </source>
</evidence>
<evidence type="ECO:0000256" key="7">
    <source>
        <dbReference type="ARBA" id="ARBA00023053"/>
    </source>
</evidence>
<evidence type="ECO:0000313" key="14">
    <source>
        <dbReference type="EMBL" id="AQK42863.1"/>
    </source>
</evidence>
<sequence length="101" mass="11764">MMLMAYLSCMLAELLDFSGILTVFFCGIVMSHYTWHNVTESSRVTTKHAFATLSFISEIFLFLYVGMDALDIEKWKIVDQTYRHTVSLFLSLHCSTRRSFF</sequence>
<keyword evidence="9" id="KW-0472">Membrane</keyword>
<dbReference type="GO" id="GO:0006813">
    <property type="term" value="P:potassium ion transport"/>
    <property type="evidence" value="ECO:0007669"/>
    <property type="project" value="UniProtKB-KW"/>
</dbReference>
<dbReference type="EMBL" id="CM000786">
    <property type="protein sequence ID" value="AQK42863.1"/>
    <property type="molecule type" value="Genomic_DNA"/>
</dbReference>
<keyword evidence="10" id="KW-0739">Sodium transport</keyword>
<evidence type="ECO:0000256" key="10">
    <source>
        <dbReference type="ARBA" id="ARBA00023201"/>
    </source>
</evidence>
<dbReference type="InterPro" id="IPR018422">
    <property type="entry name" value="Cation/H_exchanger_CPA1"/>
</dbReference>
<evidence type="ECO:0000256" key="11">
    <source>
        <dbReference type="ARBA" id="ARBA00047524"/>
    </source>
</evidence>
<evidence type="ECO:0000256" key="12">
    <source>
        <dbReference type="ARBA" id="ARBA00047912"/>
    </source>
</evidence>
<gene>
    <name evidence="14" type="ORF">ZEAMMB73_Zm00001d025052</name>
</gene>
<dbReference type="InterPro" id="IPR006153">
    <property type="entry name" value="Cation/H_exchanger_TM"/>
</dbReference>
<reference evidence="14" key="1">
    <citation type="submission" date="2015-12" db="EMBL/GenBank/DDBJ databases">
        <title>Update maize B73 reference genome by single molecule sequencing technologies.</title>
        <authorList>
            <consortium name="Maize Genome Sequencing Project"/>
            <person name="Ware D."/>
        </authorList>
    </citation>
    <scope>NUCLEOTIDE SEQUENCE</scope>
    <source>
        <tissue evidence="14">Seedling</tissue>
    </source>
</reference>
<dbReference type="PANTHER" id="PTHR10110:SF154">
    <property type="entry name" value="SODIUM_HYDROGEN EXCHANGER"/>
    <property type="match status" value="1"/>
</dbReference>
<comment type="catalytic activity">
    <reaction evidence="11">
        <text>Na(+)(in) + H(+)(out) = Na(+)(out) + H(+)(in)</text>
        <dbReference type="Rhea" id="RHEA:29419"/>
        <dbReference type="ChEBI" id="CHEBI:15378"/>
        <dbReference type="ChEBI" id="CHEBI:29101"/>
    </reaction>
</comment>
<keyword evidence="3" id="KW-0633">Potassium transport</keyword>
<name>A0A1D6J4H5_MAIZE</name>
<feature type="domain" description="Cation/H+ exchanger transmembrane" evidence="13">
    <location>
        <begin position="2"/>
        <end position="70"/>
    </location>
</feature>
<keyword evidence="2" id="KW-0813">Transport</keyword>
<evidence type="ECO:0000256" key="4">
    <source>
        <dbReference type="ARBA" id="ARBA00022692"/>
    </source>
</evidence>
<accession>A0A1D6J4H5</accession>
<dbReference type="GO" id="GO:0015385">
    <property type="term" value="F:sodium:proton antiporter activity"/>
    <property type="evidence" value="ECO:0007669"/>
    <property type="project" value="InterPro"/>
</dbReference>
<organism evidence="14">
    <name type="scientific">Zea mays</name>
    <name type="common">Maize</name>
    <dbReference type="NCBI Taxonomy" id="4577"/>
    <lineage>
        <taxon>Eukaryota</taxon>
        <taxon>Viridiplantae</taxon>
        <taxon>Streptophyta</taxon>
        <taxon>Embryophyta</taxon>
        <taxon>Tracheophyta</taxon>
        <taxon>Spermatophyta</taxon>
        <taxon>Magnoliopsida</taxon>
        <taxon>Liliopsida</taxon>
        <taxon>Poales</taxon>
        <taxon>Poaceae</taxon>
        <taxon>PACMAD clade</taxon>
        <taxon>Panicoideae</taxon>
        <taxon>Andropogonodae</taxon>
        <taxon>Andropogoneae</taxon>
        <taxon>Tripsacinae</taxon>
        <taxon>Zea</taxon>
    </lineage>
</organism>
<dbReference type="Pfam" id="PF00999">
    <property type="entry name" value="Na_H_Exchanger"/>
    <property type="match status" value="1"/>
</dbReference>
<comment type="subcellular location">
    <subcellularLocation>
        <location evidence="1">Membrane</location>
        <topology evidence="1">Multi-pass membrane protein</topology>
    </subcellularLocation>
</comment>
<evidence type="ECO:0000256" key="8">
    <source>
        <dbReference type="ARBA" id="ARBA00023065"/>
    </source>
</evidence>
<evidence type="ECO:0000256" key="9">
    <source>
        <dbReference type="ARBA" id="ARBA00023136"/>
    </source>
</evidence>
<evidence type="ECO:0000256" key="6">
    <source>
        <dbReference type="ARBA" id="ARBA00022989"/>
    </source>
</evidence>
<dbReference type="GO" id="GO:0016020">
    <property type="term" value="C:membrane"/>
    <property type="evidence" value="ECO:0007669"/>
    <property type="project" value="UniProtKB-SubCell"/>
</dbReference>
<dbReference type="PANTHER" id="PTHR10110">
    <property type="entry name" value="SODIUM/HYDROGEN EXCHANGER"/>
    <property type="match status" value="1"/>
</dbReference>